<feature type="signal peptide" evidence="5">
    <location>
        <begin position="1"/>
        <end position="20"/>
    </location>
</feature>
<dbReference type="Proteomes" id="UP000002051">
    <property type="component" value="Unassembled WGS sequence"/>
</dbReference>
<dbReference type="InterPro" id="IPR000528">
    <property type="entry name" value="Plant_nsLTP"/>
</dbReference>
<dbReference type="STRING" id="3880.G7KY43"/>
<dbReference type="SMART" id="SM00499">
    <property type="entry name" value="AAI"/>
    <property type="match status" value="1"/>
</dbReference>
<keyword evidence="2 5" id="KW-0732">Signal</keyword>
<evidence type="ECO:0000313" key="8">
    <source>
        <dbReference type="EnsemblPlants" id="AES79831"/>
    </source>
</evidence>
<feature type="domain" description="Bifunctional inhibitor/plant lipid transfer protein/seed storage helical" evidence="6">
    <location>
        <begin position="30"/>
        <end position="115"/>
    </location>
</feature>
<dbReference type="HOGENOM" id="CLU_128423_0_0_1"/>
<sequence length="133" mass="14034">MASSMFVKITFLAMICLVLGTPLANAALSCGQIQLTVAPCIGYLRTPGPSVPAPCCNGIRSVYYQAKTTADRQGVCRCLKSTTLSLPGLNLPALAGAPAKCGVNVPYKVAPSIDCNTYFSLTHPSFCHLYFVV</sequence>
<dbReference type="OrthoDB" id="1373057at2759"/>
<dbReference type="PANTHER" id="PTHR33076">
    <property type="entry name" value="NON-SPECIFIC LIPID-TRANSFER PROTEIN 2-RELATED"/>
    <property type="match status" value="1"/>
</dbReference>
<evidence type="ECO:0000259" key="6">
    <source>
        <dbReference type="SMART" id="SM00499"/>
    </source>
</evidence>
<dbReference type="PaxDb" id="3880-AES79831"/>
<evidence type="ECO:0000313" key="9">
    <source>
        <dbReference type="Proteomes" id="UP000002051"/>
    </source>
</evidence>
<dbReference type="GO" id="GO:0006869">
    <property type="term" value="P:lipid transport"/>
    <property type="evidence" value="ECO:0007669"/>
    <property type="project" value="InterPro"/>
</dbReference>
<evidence type="ECO:0000256" key="3">
    <source>
        <dbReference type="ARBA" id="ARBA00023157"/>
    </source>
</evidence>
<dbReference type="CDD" id="cd01960">
    <property type="entry name" value="nsLTP1"/>
    <property type="match status" value="1"/>
</dbReference>
<organism evidence="7 9">
    <name type="scientific">Medicago truncatula</name>
    <name type="common">Barrel medic</name>
    <name type="synonym">Medicago tribuloides</name>
    <dbReference type="NCBI Taxonomy" id="3880"/>
    <lineage>
        <taxon>Eukaryota</taxon>
        <taxon>Viridiplantae</taxon>
        <taxon>Streptophyta</taxon>
        <taxon>Embryophyta</taxon>
        <taxon>Tracheophyta</taxon>
        <taxon>Spermatophyta</taxon>
        <taxon>Magnoliopsida</taxon>
        <taxon>eudicotyledons</taxon>
        <taxon>Gunneridae</taxon>
        <taxon>Pentapetalae</taxon>
        <taxon>rosids</taxon>
        <taxon>fabids</taxon>
        <taxon>Fabales</taxon>
        <taxon>Fabaceae</taxon>
        <taxon>Papilionoideae</taxon>
        <taxon>50 kb inversion clade</taxon>
        <taxon>NPAAA clade</taxon>
        <taxon>Hologalegina</taxon>
        <taxon>IRL clade</taxon>
        <taxon>Trifolieae</taxon>
        <taxon>Medicago</taxon>
    </lineage>
</organism>
<dbReference type="Gene3D" id="1.10.110.10">
    <property type="entry name" value="Plant lipid-transfer and hydrophobic proteins"/>
    <property type="match status" value="1"/>
</dbReference>
<accession>G7KY43</accession>
<keyword evidence="9" id="KW-1185">Reference proteome</keyword>
<dbReference type="PRINTS" id="PR00382">
    <property type="entry name" value="LIPIDTRNSFER"/>
</dbReference>
<feature type="chain" id="PRO_5014573915" description="Non-specific lipid-transfer protein" evidence="5">
    <location>
        <begin position="21"/>
        <end position="133"/>
    </location>
</feature>
<evidence type="ECO:0000256" key="5">
    <source>
        <dbReference type="SAM" id="SignalP"/>
    </source>
</evidence>
<dbReference type="EMBL" id="CM001223">
    <property type="protein sequence ID" value="AES79831.2"/>
    <property type="molecule type" value="Genomic_DNA"/>
</dbReference>
<dbReference type="KEGG" id="mtr:11432561"/>
<proteinExistence type="inferred from homology"/>
<comment type="function">
    <text evidence="4">Plant non-specific lipid-transfer proteins transfer phospholipids as well as galactolipids across membranes. May play a role in wax or cutin deposition in the cell walls of expanding epidermal cells and certain secretory tissues.</text>
</comment>
<name>G7KY43_MEDTR</name>
<keyword evidence="4" id="KW-0446">Lipid-binding</keyword>
<dbReference type="InterPro" id="IPR036312">
    <property type="entry name" value="Bifun_inhib/LTP/seed_sf"/>
</dbReference>
<dbReference type="InterPro" id="IPR016140">
    <property type="entry name" value="Bifunc_inhib/LTP/seed_store"/>
</dbReference>
<dbReference type="SUPFAM" id="SSF47699">
    <property type="entry name" value="Bifunctional inhibitor/lipid-transfer protein/seed storage 2S albumin"/>
    <property type="match status" value="1"/>
</dbReference>
<dbReference type="GO" id="GO:0008289">
    <property type="term" value="F:lipid binding"/>
    <property type="evidence" value="ECO:0007669"/>
    <property type="project" value="UniProtKB-KW"/>
</dbReference>
<reference evidence="8" key="3">
    <citation type="submission" date="2015-04" db="UniProtKB">
        <authorList>
            <consortium name="EnsemblPlants"/>
        </authorList>
    </citation>
    <scope>IDENTIFICATION</scope>
    <source>
        <strain evidence="8">cv. Jemalong A17</strain>
    </source>
</reference>
<dbReference type="Pfam" id="PF00234">
    <property type="entry name" value="Tryp_alpha_amyl"/>
    <property type="match status" value="1"/>
</dbReference>
<reference evidence="7 9" key="1">
    <citation type="journal article" date="2011" name="Nature">
        <title>The Medicago genome provides insight into the evolution of rhizobial symbioses.</title>
        <authorList>
            <person name="Young N.D."/>
            <person name="Debelle F."/>
            <person name="Oldroyd G.E."/>
            <person name="Geurts R."/>
            <person name="Cannon S.B."/>
            <person name="Udvardi M.K."/>
            <person name="Benedito V.A."/>
            <person name="Mayer K.F."/>
            <person name="Gouzy J."/>
            <person name="Schoof H."/>
            <person name="Van de Peer Y."/>
            <person name="Proost S."/>
            <person name="Cook D.R."/>
            <person name="Meyers B.C."/>
            <person name="Spannagl M."/>
            <person name="Cheung F."/>
            <person name="De Mita S."/>
            <person name="Krishnakumar V."/>
            <person name="Gundlach H."/>
            <person name="Zhou S."/>
            <person name="Mudge J."/>
            <person name="Bharti A.K."/>
            <person name="Murray J.D."/>
            <person name="Naoumkina M.A."/>
            <person name="Rosen B."/>
            <person name="Silverstein K.A."/>
            <person name="Tang H."/>
            <person name="Rombauts S."/>
            <person name="Zhao P.X."/>
            <person name="Zhou P."/>
            <person name="Barbe V."/>
            <person name="Bardou P."/>
            <person name="Bechner M."/>
            <person name="Bellec A."/>
            <person name="Berger A."/>
            <person name="Berges H."/>
            <person name="Bidwell S."/>
            <person name="Bisseling T."/>
            <person name="Choisne N."/>
            <person name="Couloux A."/>
            <person name="Denny R."/>
            <person name="Deshpande S."/>
            <person name="Dai X."/>
            <person name="Doyle J.J."/>
            <person name="Dudez A.M."/>
            <person name="Farmer A.D."/>
            <person name="Fouteau S."/>
            <person name="Franken C."/>
            <person name="Gibelin C."/>
            <person name="Gish J."/>
            <person name="Goldstein S."/>
            <person name="Gonzalez A.J."/>
            <person name="Green P.J."/>
            <person name="Hallab A."/>
            <person name="Hartog M."/>
            <person name="Hua A."/>
            <person name="Humphray S.J."/>
            <person name="Jeong D.H."/>
            <person name="Jing Y."/>
            <person name="Jocker A."/>
            <person name="Kenton S.M."/>
            <person name="Kim D.J."/>
            <person name="Klee K."/>
            <person name="Lai H."/>
            <person name="Lang C."/>
            <person name="Lin S."/>
            <person name="Macmil S.L."/>
            <person name="Magdelenat G."/>
            <person name="Matthews L."/>
            <person name="McCorrison J."/>
            <person name="Monaghan E.L."/>
            <person name="Mun J.H."/>
            <person name="Najar F.Z."/>
            <person name="Nicholson C."/>
            <person name="Noirot C."/>
            <person name="O'Bleness M."/>
            <person name="Paule C.R."/>
            <person name="Poulain J."/>
            <person name="Prion F."/>
            <person name="Qin B."/>
            <person name="Qu C."/>
            <person name="Retzel E.F."/>
            <person name="Riddle C."/>
            <person name="Sallet E."/>
            <person name="Samain S."/>
            <person name="Samson N."/>
            <person name="Sanders I."/>
            <person name="Saurat O."/>
            <person name="Scarpelli C."/>
            <person name="Schiex T."/>
            <person name="Segurens B."/>
            <person name="Severin A.J."/>
            <person name="Sherrier D.J."/>
            <person name="Shi R."/>
            <person name="Sims S."/>
            <person name="Singer S.R."/>
            <person name="Sinharoy S."/>
            <person name="Sterck L."/>
            <person name="Viollet A."/>
            <person name="Wang B.B."/>
            <person name="Wang K."/>
            <person name="Wang M."/>
            <person name="Wang X."/>
            <person name="Warfsmann J."/>
            <person name="Weissenbach J."/>
            <person name="White D.D."/>
            <person name="White J.D."/>
            <person name="Wiley G.B."/>
            <person name="Wincker P."/>
            <person name="Xing Y."/>
            <person name="Yang L."/>
            <person name="Yao Z."/>
            <person name="Ying F."/>
            <person name="Zhai J."/>
            <person name="Zhou L."/>
            <person name="Zuber A."/>
            <person name="Denarie J."/>
            <person name="Dixon R.A."/>
            <person name="May G.D."/>
            <person name="Schwartz D.C."/>
            <person name="Rogers J."/>
            <person name="Quetier F."/>
            <person name="Town C.D."/>
            <person name="Roe B.A."/>
        </authorList>
    </citation>
    <scope>NUCLEOTIDE SEQUENCE [LARGE SCALE GENOMIC DNA]</scope>
    <source>
        <strain evidence="7">A17</strain>
        <strain evidence="8 9">cv. Jemalong A17</strain>
    </source>
</reference>
<protein>
    <recommendedName>
        <fullName evidence="4">Non-specific lipid-transfer protein</fullName>
    </recommendedName>
</protein>
<gene>
    <name evidence="8" type="primary">11432561</name>
    <name evidence="7" type="ordered locus">MTR_7g073150</name>
</gene>
<keyword evidence="3" id="KW-1015">Disulfide bond</keyword>
<keyword evidence="4" id="KW-0813">Transport</keyword>
<evidence type="ECO:0000256" key="4">
    <source>
        <dbReference type="RuleBase" id="RU000628"/>
    </source>
</evidence>
<dbReference type="AlphaFoldDB" id="G7KY43"/>
<dbReference type="eggNOG" id="ENOG502S4CI">
    <property type="taxonomic scope" value="Eukaryota"/>
</dbReference>
<evidence type="ECO:0000256" key="2">
    <source>
        <dbReference type="ARBA" id="ARBA00022729"/>
    </source>
</evidence>
<comment type="similarity">
    <text evidence="1 4">Belongs to the plant LTP family.</text>
</comment>
<evidence type="ECO:0000256" key="1">
    <source>
        <dbReference type="ARBA" id="ARBA00009748"/>
    </source>
</evidence>
<dbReference type="EnsemblPlants" id="AES79831">
    <property type="protein sequence ID" value="AES79831"/>
    <property type="gene ID" value="MTR_7g073150"/>
</dbReference>
<reference evidence="7 9" key="2">
    <citation type="journal article" date="2014" name="BMC Genomics">
        <title>An improved genome release (version Mt4.0) for the model legume Medicago truncatula.</title>
        <authorList>
            <person name="Tang H."/>
            <person name="Krishnakumar V."/>
            <person name="Bidwell S."/>
            <person name="Rosen B."/>
            <person name="Chan A."/>
            <person name="Zhou S."/>
            <person name="Gentzbittel L."/>
            <person name="Childs K.L."/>
            <person name="Yandell M."/>
            <person name="Gundlach H."/>
            <person name="Mayer K.F."/>
            <person name="Schwartz D.C."/>
            <person name="Town C.D."/>
        </authorList>
    </citation>
    <scope>GENOME REANNOTATION</scope>
    <source>
        <strain evidence="8 9">cv. Jemalong A17</strain>
    </source>
</reference>
<evidence type="ECO:0000313" key="7">
    <source>
        <dbReference type="EMBL" id="AES79831.2"/>
    </source>
</evidence>